<keyword evidence="1" id="KW-0732">Signal</keyword>
<dbReference type="EMBL" id="CP006272">
    <property type="protein sequence ID" value="AGZ41285.1"/>
    <property type="molecule type" value="Genomic_DNA"/>
</dbReference>
<dbReference type="KEGG" id="afs:AFR_15015"/>
<dbReference type="InterPro" id="IPR011043">
    <property type="entry name" value="Gal_Oxase/kelch_b-propeller"/>
</dbReference>
<gene>
    <name evidence="2" type="ORF">AFR_15015</name>
</gene>
<sequence length="347" mass="36965">MPTRNSALWAAVLMAGSVAGPAFAAPAQSRTAQQQATWNVEVPSPESRSEVGVAALNGRVYVVGGGVERAGAEPQFASDLVTSYDPRTGRWANHAPLPRELSHVGVAALNGKLYAFGGFTNVVHIDPQPLAYEFDPRRERWTRLPDLPARLGSVSVAAVDGKLHLIGGRDSRRIETIPGVPFELGFGTVRSHFVFDPGRRTWSTAPQLPAESRDHAGIAVLGHRLHVIGGRVEDVDQNLARHDVYDTRSRRWTRAATLPVPRSAGAVVVLGGRIVYAGGECGPGGETFDDVTVYNPRTDRWSTVASMPLGGRHGLGAAQVAGRAYYIAGAPTCGGGSSVDTLELELR</sequence>
<protein>
    <submittedName>
        <fullName evidence="2">Kelch repeat-containing protein</fullName>
    </submittedName>
</protein>
<proteinExistence type="predicted"/>
<feature type="signal peptide" evidence="1">
    <location>
        <begin position="1"/>
        <end position="24"/>
    </location>
</feature>
<keyword evidence="3" id="KW-1185">Reference proteome</keyword>
<evidence type="ECO:0000313" key="3">
    <source>
        <dbReference type="Proteomes" id="UP000017746"/>
    </source>
</evidence>
<dbReference type="STRING" id="1246995.AFR_15015"/>
<dbReference type="SUPFAM" id="SSF50965">
    <property type="entry name" value="Galactose oxidase, central domain"/>
    <property type="match status" value="1"/>
</dbReference>
<dbReference type="HOGENOM" id="CLU_004253_10_0_11"/>
<feature type="chain" id="PRO_5004665933" evidence="1">
    <location>
        <begin position="25"/>
        <end position="347"/>
    </location>
</feature>
<dbReference type="PANTHER" id="PTHR46375:SF3">
    <property type="entry name" value="KELCH REPEAT AND BTB DOMAIN-CONTAINING PROTEIN 13"/>
    <property type="match status" value="1"/>
</dbReference>
<dbReference type="OrthoDB" id="2795102at2"/>
<dbReference type="AlphaFoldDB" id="U5VZY5"/>
<evidence type="ECO:0000313" key="2">
    <source>
        <dbReference type="EMBL" id="AGZ41285.1"/>
    </source>
</evidence>
<reference evidence="2 3" key="1">
    <citation type="journal article" date="2014" name="J. Biotechnol.">
        <title>Complete genome sequence of the actinobacterium Actinoplanes friuliensis HAG 010964, producer of the lipopeptide antibiotic friulimycin.</title>
        <authorList>
            <person name="Ruckert C."/>
            <person name="Szczepanowski R."/>
            <person name="Albersmeier A."/>
            <person name="Goesmann A."/>
            <person name="Fischer N."/>
            <person name="Steinkamper A."/>
            <person name="Puhler A."/>
            <person name="Biener R."/>
            <person name="Schwartz D."/>
            <person name="Kalinowski J."/>
        </authorList>
    </citation>
    <scope>NUCLEOTIDE SEQUENCE [LARGE SCALE GENOMIC DNA]</scope>
    <source>
        <strain evidence="2 3">DSM 7358</strain>
    </source>
</reference>
<dbReference type="Pfam" id="PF01344">
    <property type="entry name" value="Kelch_1"/>
    <property type="match status" value="2"/>
</dbReference>
<accession>U5VZY5</accession>
<dbReference type="Pfam" id="PF24681">
    <property type="entry name" value="Kelch_KLHDC2_KLHL20_DRC7"/>
    <property type="match status" value="1"/>
</dbReference>
<dbReference type="Proteomes" id="UP000017746">
    <property type="component" value="Chromosome"/>
</dbReference>
<dbReference type="PANTHER" id="PTHR46375">
    <property type="entry name" value="KELCH REPEAT AND BTB DOMAIN-CONTAINING PROTEIN 13-RELATED"/>
    <property type="match status" value="1"/>
</dbReference>
<evidence type="ECO:0000256" key="1">
    <source>
        <dbReference type="SAM" id="SignalP"/>
    </source>
</evidence>
<dbReference type="Gene3D" id="2.120.10.80">
    <property type="entry name" value="Kelch-type beta propeller"/>
    <property type="match status" value="2"/>
</dbReference>
<dbReference type="InterPro" id="IPR052392">
    <property type="entry name" value="Kelch-BTB_domain-containing"/>
</dbReference>
<dbReference type="SMART" id="SM00612">
    <property type="entry name" value="Kelch"/>
    <property type="match status" value="4"/>
</dbReference>
<name>U5VZY5_9ACTN</name>
<dbReference type="InterPro" id="IPR015915">
    <property type="entry name" value="Kelch-typ_b-propeller"/>
</dbReference>
<organism evidence="2 3">
    <name type="scientific">Actinoplanes friuliensis DSM 7358</name>
    <dbReference type="NCBI Taxonomy" id="1246995"/>
    <lineage>
        <taxon>Bacteria</taxon>
        <taxon>Bacillati</taxon>
        <taxon>Actinomycetota</taxon>
        <taxon>Actinomycetes</taxon>
        <taxon>Micromonosporales</taxon>
        <taxon>Micromonosporaceae</taxon>
        <taxon>Actinoplanes</taxon>
    </lineage>
</organism>
<dbReference type="eggNOG" id="COG3055">
    <property type="taxonomic scope" value="Bacteria"/>
</dbReference>
<dbReference type="InterPro" id="IPR006652">
    <property type="entry name" value="Kelch_1"/>
</dbReference>
<dbReference type="RefSeq" id="WP_023361344.1">
    <property type="nucleotide sequence ID" value="NC_022657.1"/>
</dbReference>
<dbReference type="PATRIC" id="fig|1246995.3.peg.3049"/>